<sequence length="39" mass="4117">MTTRVSFFDKLARLAVLVPVGEMPAGSTVGVVAAEPSRR</sequence>
<dbReference type="Proteomes" id="UP000326837">
    <property type="component" value="Chromosome"/>
</dbReference>
<keyword evidence="2" id="KW-1185">Reference proteome</keyword>
<name>A0A5K7XIT9_9BACT</name>
<dbReference type="KEGG" id="lpav:PLANPX_3705"/>
<organism evidence="1 2">
    <name type="scientific">Lacipirellula parvula</name>
    <dbReference type="NCBI Taxonomy" id="2650471"/>
    <lineage>
        <taxon>Bacteria</taxon>
        <taxon>Pseudomonadati</taxon>
        <taxon>Planctomycetota</taxon>
        <taxon>Planctomycetia</taxon>
        <taxon>Pirellulales</taxon>
        <taxon>Lacipirellulaceae</taxon>
        <taxon>Lacipirellula</taxon>
    </lineage>
</organism>
<gene>
    <name evidence="1" type="ORF">PLANPX_3705</name>
</gene>
<dbReference type="EMBL" id="AP021861">
    <property type="protein sequence ID" value="BBO34093.1"/>
    <property type="molecule type" value="Genomic_DNA"/>
</dbReference>
<protein>
    <submittedName>
        <fullName evidence="1">Uncharacterized protein</fullName>
    </submittedName>
</protein>
<evidence type="ECO:0000313" key="2">
    <source>
        <dbReference type="Proteomes" id="UP000326837"/>
    </source>
</evidence>
<proteinExistence type="predicted"/>
<accession>A0A5K7XIT9</accession>
<reference evidence="2" key="1">
    <citation type="submission" date="2019-10" db="EMBL/GenBank/DDBJ databases">
        <title>Lacipirellula parvula gen. nov., sp. nov., representing a lineage of planctomycetes widespread in freshwater anoxic habitats, and description of the family Lacipirellulaceae.</title>
        <authorList>
            <person name="Dedysh S.N."/>
            <person name="Kulichevskaya I.S."/>
            <person name="Beletsky A.V."/>
            <person name="Rakitin A.L."/>
            <person name="Mardanov A.V."/>
            <person name="Ivanova A.A."/>
            <person name="Saltykova V.X."/>
            <person name="Rijpstra W.I.C."/>
            <person name="Sinninghe Damste J.S."/>
            <person name="Ravin N.V."/>
        </authorList>
    </citation>
    <scope>NUCLEOTIDE SEQUENCE [LARGE SCALE GENOMIC DNA]</scope>
    <source>
        <strain evidence="2">PX69</strain>
    </source>
</reference>
<dbReference type="AlphaFoldDB" id="A0A5K7XIT9"/>
<evidence type="ECO:0000313" key="1">
    <source>
        <dbReference type="EMBL" id="BBO34093.1"/>
    </source>
</evidence>